<reference evidence="1 2" key="1">
    <citation type="submission" date="2016-12" db="EMBL/GenBank/DDBJ databases">
        <authorList>
            <person name="Song W.-J."/>
            <person name="Kurnit D.M."/>
        </authorList>
    </citation>
    <scope>NUCLEOTIDE SEQUENCE [LARGE SCALE GENOMIC DNA]</scope>
    <source>
        <strain evidence="1 2">DSM 18488</strain>
    </source>
</reference>
<dbReference type="STRING" id="1121416.SAMN02745220_02918"/>
<keyword evidence="2" id="KW-1185">Reference proteome</keyword>
<evidence type="ECO:0000313" key="2">
    <source>
        <dbReference type="Proteomes" id="UP000184603"/>
    </source>
</evidence>
<dbReference type="EMBL" id="FRFE01000014">
    <property type="protein sequence ID" value="SHO49583.1"/>
    <property type="molecule type" value="Genomic_DNA"/>
</dbReference>
<protein>
    <submittedName>
        <fullName evidence="1">Uncharacterized protein</fullName>
    </submittedName>
</protein>
<name>A0A1M7YAC5_9BACT</name>
<dbReference type="AlphaFoldDB" id="A0A1M7YAC5"/>
<gene>
    <name evidence="1" type="ORF">SAMN02745220_02918</name>
</gene>
<proteinExistence type="predicted"/>
<evidence type="ECO:0000313" key="1">
    <source>
        <dbReference type="EMBL" id="SHO49583.1"/>
    </source>
</evidence>
<accession>A0A1M7YAC5</accession>
<dbReference type="Proteomes" id="UP000184603">
    <property type="component" value="Unassembled WGS sequence"/>
</dbReference>
<organism evidence="1 2">
    <name type="scientific">Desulfopila aestuarii DSM 18488</name>
    <dbReference type="NCBI Taxonomy" id="1121416"/>
    <lineage>
        <taxon>Bacteria</taxon>
        <taxon>Pseudomonadati</taxon>
        <taxon>Thermodesulfobacteriota</taxon>
        <taxon>Desulfobulbia</taxon>
        <taxon>Desulfobulbales</taxon>
        <taxon>Desulfocapsaceae</taxon>
        <taxon>Desulfopila</taxon>
    </lineage>
</organism>
<sequence length="39" mass="4352">MNVEDIEHPLEKKAINGDNKSAGNATLLTVPFERWVNLS</sequence>